<organism evidence="1 2">
    <name type="scientific">Psylliodes chrysocephalus</name>
    <dbReference type="NCBI Taxonomy" id="3402493"/>
    <lineage>
        <taxon>Eukaryota</taxon>
        <taxon>Metazoa</taxon>
        <taxon>Ecdysozoa</taxon>
        <taxon>Arthropoda</taxon>
        <taxon>Hexapoda</taxon>
        <taxon>Insecta</taxon>
        <taxon>Pterygota</taxon>
        <taxon>Neoptera</taxon>
        <taxon>Endopterygota</taxon>
        <taxon>Coleoptera</taxon>
        <taxon>Polyphaga</taxon>
        <taxon>Cucujiformia</taxon>
        <taxon>Chrysomeloidea</taxon>
        <taxon>Chrysomelidae</taxon>
        <taxon>Galerucinae</taxon>
        <taxon>Alticini</taxon>
        <taxon>Psylliodes</taxon>
    </lineage>
</organism>
<gene>
    <name evidence="1" type="ORF">PSYICH_LOCUS13963</name>
</gene>
<keyword evidence="2" id="KW-1185">Reference proteome</keyword>
<accession>A0A9P0GL03</accession>
<reference evidence="1" key="1">
    <citation type="submission" date="2022-01" db="EMBL/GenBank/DDBJ databases">
        <authorList>
            <person name="King R."/>
        </authorList>
    </citation>
    <scope>NUCLEOTIDE SEQUENCE</scope>
</reference>
<evidence type="ECO:0000313" key="1">
    <source>
        <dbReference type="EMBL" id="CAH1113556.1"/>
    </source>
</evidence>
<dbReference type="InterPro" id="IPR036388">
    <property type="entry name" value="WH-like_DNA-bd_sf"/>
</dbReference>
<evidence type="ECO:0000313" key="2">
    <source>
        <dbReference type="Proteomes" id="UP001153636"/>
    </source>
</evidence>
<protein>
    <submittedName>
        <fullName evidence="1">Uncharacterized protein</fullName>
    </submittedName>
</protein>
<dbReference type="Gene3D" id="1.10.10.10">
    <property type="entry name" value="Winged helix-like DNA-binding domain superfamily/Winged helix DNA-binding domain"/>
    <property type="match status" value="1"/>
</dbReference>
<proteinExistence type="predicted"/>
<name>A0A9P0GL03_9CUCU</name>
<dbReference type="AlphaFoldDB" id="A0A9P0GL03"/>
<sequence length="110" mass="12531">MICCMCMDSVKVTEKLLEGNMDADFLVEGCQMTKKFLIYLVTLKNMVNSQPQPKENEQHGLEQNILEMIQDDPKISTRRISDAINVPPSTVWRKLKKNNLIPFTTSAEAV</sequence>
<dbReference type="OrthoDB" id="6930896at2759"/>
<dbReference type="EMBL" id="OV651819">
    <property type="protein sequence ID" value="CAH1113556.1"/>
    <property type="molecule type" value="Genomic_DNA"/>
</dbReference>
<dbReference type="Proteomes" id="UP001153636">
    <property type="component" value="Chromosome 7"/>
</dbReference>
<dbReference type="Pfam" id="PF13412">
    <property type="entry name" value="HTH_24"/>
    <property type="match status" value="1"/>
</dbReference>